<dbReference type="KEGG" id="vg:19686058"/>
<dbReference type="GeneID" id="19686058"/>
<reference evidence="2 3" key="1">
    <citation type="journal article" date="2014" name="J. Gen. Virol.">
        <title>Characterization and complete genome sequence analysis of novel bacteriophage IME-EFm1 infecting Enterococcus faecium.</title>
        <authorList>
            <person name="Wang Y."/>
            <person name="Wang W."/>
            <person name="Lv Y."/>
            <person name="Zheng W."/>
            <person name="Mi Z."/>
            <person name="Pei G."/>
            <person name="An X."/>
            <person name="Xu X."/>
            <person name="Han C."/>
            <person name="Liu J."/>
            <person name="Zhou C."/>
            <person name="Tong Y."/>
        </authorList>
    </citation>
    <scope>NUCLEOTIDE SEQUENCE [LARGE SCALE GENOMIC DNA]</scope>
</reference>
<dbReference type="InterPro" id="IPR019715">
    <property type="entry name" value="Haemolysin_XhlA"/>
</dbReference>
<dbReference type="Pfam" id="PF10779">
    <property type="entry name" value="XhlA"/>
    <property type="match status" value="1"/>
</dbReference>
<keyword evidence="1" id="KW-1133">Transmembrane helix</keyword>
<accession>A0A060AI65</accession>
<protein>
    <submittedName>
        <fullName evidence="2">Holin</fullName>
    </submittedName>
</protein>
<keyword evidence="1" id="KW-0472">Membrane</keyword>
<evidence type="ECO:0000256" key="1">
    <source>
        <dbReference type="SAM" id="Phobius"/>
    </source>
</evidence>
<dbReference type="Proteomes" id="UP000026980">
    <property type="component" value="Segment"/>
</dbReference>
<dbReference type="OrthoDB" id="33414at10239"/>
<keyword evidence="1" id="KW-0812">Transmembrane</keyword>
<proteinExistence type="predicted"/>
<evidence type="ECO:0000313" key="2">
    <source>
        <dbReference type="EMBL" id="AIA65089.1"/>
    </source>
</evidence>
<gene>
    <name evidence="2" type="ORF">IME_022</name>
</gene>
<name>A0A060AI65_9CAUD</name>
<organism evidence="2 3">
    <name type="scientific">Enterococcus phage IME-EFm1</name>
    <dbReference type="NCBI Taxonomy" id="1445858"/>
    <lineage>
        <taxon>Viruses</taxon>
        <taxon>Duplodnaviria</taxon>
        <taxon>Heunggongvirae</taxon>
        <taxon>Uroviricota</taxon>
        <taxon>Caudoviricetes</taxon>
        <taxon>Efemunavirus</taxon>
        <taxon>Efemunavirus Efm1</taxon>
    </lineage>
</organism>
<dbReference type="RefSeq" id="YP_009042670.1">
    <property type="nucleotide sequence ID" value="NC_024356.1"/>
</dbReference>
<evidence type="ECO:0000313" key="3">
    <source>
        <dbReference type="Proteomes" id="UP000026980"/>
    </source>
</evidence>
<sequence>MNLNDKEFVSLKEQLARIEVKLDDIPEIKADLKEYGSRLERQSEKADKAYSMSMQNREALADLKNSYTWLTRTTVGAVIGALVSIGLSLFMK</sequence>
<dbReference type="EMBL" id="KJ010489">
    <property type="protein sequence ID" value="AIA65089.1"/>
    <property type="molecule type" value="Genomic_DNA"/>
</dbReference>
<keyword evidence="3" id="KW-1185">Reference proteome</keyword>
<feature type="transmembrane region" description="Helical" evidence="1">
    <location>
        <begin position="69"/>
        <end position="90"/>
    </location>
</feature>